<name>A0A255Y666_9SPHN</name>
<keyword evidence="1" id="KW-1133">Transmembrane helix</keyword>
<dbReference type="EMBL" id="NOXT01000124">
    <property type="protein sequence ID" value="OYQ24688.1"/>
    <property type="molecule type" value="Genomic_DNA"/>
</dbReference>
<sequence>MAMTTPPSRFAGRDPAELRAHLARYWKMEAGNVLAVPLLVWFLVWNAGDQPDLAAGLAAAACAVLLVIGTAAWRLVLARLDGRADAANGLLAFCARAEIPALLLLVVASIATGLAIAANGWPPRTIAAAGLTLLAWLEYVNYYHWQLQNFDSAIDFKRLLAGRGLRRAHMGKAVRAWRRARRQ</sequence>
<dbReference type="RefSeq" id="WP_094474986.1">
    <property type="nucleotide sequence ID" value="NZ_NOXT01000124.1"/>
</dbReference>
<accession>A0A255Y666</accession>
<evidence type="ECO:0000256" key="1">
    <source>
        <dbReference type="SAM" id="Phobius"/>
    </source>
</evidence>
<dbReference type="AlphaFoldDB" id="A0A255Y666"/>
<feature type="transmembrane region" description="Helical" evidence="1">
    <location>
        <begin position="97"/>
        <end position="118"/>
    </location>
</feature>
<keyword evidence="1" id="KW-0812">Transmembrane</keyword>
<keyword evidence="3" id="KW-1185">Reference proteome</keyword>
<dbReference type="Proteomes" id="UP000216991">
    <property type="component" value="Unassembled WGS sequence"/>
</dbReference>
<organism evidence="2 3">
    <name type="scientific">Sandarakinorhabdus cyanobacteriorum</name>
    <dbReference type="NCBI Taxonomy" id="1981098"/>
    <lineage>
        <taxon>Bacteria</taxon>
        <taxon>Pseudomonadati</taxon>
        <taxon>Pseudomonadota</taxon>
        <taxon>Alphaproteobacteria</taxon>
        <taxon>Sphingomonadales</taxon>
        <taxon>Sphingosinicellaceae</taxon>
        <taxon>Sandarakinorhabdus</taxon>
    </lineage>
</organism>
<proteinExistence type="predicted"/>
<keyword evidence="1" id="KW-0472">Membrane</keyword>
<feature type="transmembrane region" description="Helical" evidence="1">
    <location>
        <begin position="53"/>
        <end position="76"/>
    </location>
</feature>
<evidence type="ECO:0000313" key="3">
    <source>
        <dbReference type="Proteomes" id="UP000216991"/>
    </source>
</evidence>
<protein>
    <submittedName>
        <fullName evidence="2">Uncharacterized protein</fullName>
    </submittedName>
</protein>
<feature type="transmembrane region" description="Helical" evidence="1">
    <location>
        <begin position="30"/>
        <end position="47"/>
    </location>
</feature>
<dbReference type="OrthoDB" id="7391639at2"/>
<evidence type="ECO:0000313" key="2">
    <source>
        <dbReference type="EMBL" id="OYQ24688.1"/>
    </source>
</evidence>
<feature type="transmembrane region" description="Helical" evidence="1">
    <location>
        <begin position="124"/>
        <end position="142"/>
    </location>
</feature>
<gene>
    <name evidence="2" type="ORF">CHU93_15100</name>
</gene>
<reference evidence="2 3" key="1">
    <citation type="submission" date="2017-07" db="EMBL/GenBank/DDBJ databases">
        <title>Sandarakinorhabdus cyanobacteriorum sp. nov., a novel bacterium isolated from cyanobacterial aggregates in a eutrophic lake.</title>
        <authorList>
            <person name="Cai H."/>
        </authorList>
    </citation>
    <scope>NUCLEOTIDE SEQUENCE [LARGE SCALE GENOMIC DNA]</scope>
    <source>
        <strain evidence="2 3">TH057</strain>
    </source>
</reference>
<comment type="caution">
    <text evidence="2">The sequence shown here is derived from an EMBL/GenBank/DDBJ whole genome shotgun (WGS) entry which is preliminary data.</text>
</comment>